<feature type="region of interest" description="Disordered" evidence="1">
    <location>
        <begin position="542"/>
        <end position="582"/>
    </location>
</feature>
<feature type="compositionally biased region" description="Basic residues" evidence="1">
    <location>
        <begin position="57"/>
        <end position="67"/>
    </location>
</feature>
<feature type="compositionally biased region" description="Polar residues" evidence="1">
    <location>
        <begin position="113"/>
        <end position="135"/>
    </location>
</feature>
<dbReference type="Gene3D" id="3.30.40.10">
    <property type="entry name" value="Zinc/RING finger domain, C3HC4 (zinc finger)"/>
    <property type="match status" value="1"/>
</dbReference>
<evidence type="ECO:0000256" key="1">
    <source>
        <dbReference type="SAM" id="MobiDB-lite"/>
    </source>
</evidence>
<name>A0A4Q9MII0_9APHY</name>
<dbReference type="SUPFAM" id="SSF57850">
    <property type="entry name" value="RING/U-box"/>
    <property type="match status" value="1"/>
</dbReference>
<sequence length="582" mass="64029">MSSPVRVLGPVTPVSRGTNLQKRVLTDSEDIEERDTKRARSQETPGDQGTRQDAKEKKKRRKKRRKVSVVQANDSSDTEAPVVASQPELARVRSRSVVSTGLDAVVVTNSMKAVQTDTRQPSAGPSVSPGTTPKSPSRDCERRTPTRPASMEKGKARATPDPVITQNDQLEVNELQRQVSDKENGVSPMGVLNEAHLPPYALSPCGHSACYQCLVNWFKTPPPDLPAHEVLPAFYRRKTCPHCRAVVTERPVEIWTMKEMVATLVKSGLATGFYNATPAQPEGTANADPWAGIFRRPAQQGRDAFPGLPFGLPMHEHQMMGMRDDEDDVFRCVECHYEIVDGMCANCGQEYPGHDPEHDASDYDSDEEGFPVWGANGPVGVAGGLGALLQHLFPQWQHHHPHDHGADYLIDNHPVGHDWDEGGDTEIELESDDEDFDPHADANQRAASRTVARLLGRIVGEEDTEDEEGYESSFIDDGDAELAPRAGSSRLGRAVDLDEDHAIDLSDGESQDGVDGLHDEDDEDEDDEAVRFVGFGRRRAHATRLPASDGEDHHDEDASDFSDSHDEEEEDNLADEVAAREL</sequence>
<feature type="compositionally biased region" description="Acidic residues" evidence="1">
    <location>
        <begin position="505"/>
        <end position="527"/>
    </location>
</feature>
<evidence type="ECO:0000313" key="2">
    <source>
        <dbReference type="EMBL" id="TBU25746.1"/>
    </source>
</evidence>
<protein>
    <submittedName>
        <fullName evidence="2">Uncharacterized protein</fullName>
    </submittedName>
</protein>
<organism evidence="2">
    <name type="scientific">Dichomitus squalens</name>
    <dbReference type="NCBI Taxonomy" id="114155"/>
    <lineage>
        <taxon>Eukaryota</taxon>
        <taxon>Fungi</taxon>
        <taxon>Dikarya</taxon>
        <taxon>Basidiomycota</taxon>
        <taxon>Agaricomycotina</taxon>
        <taxon>Agaricomycetes</taxon>
        <taxon>Polyporales</taxon>
        <taxon>Polyporaceae</taxon>
        <taxon>Dichomitus</taxon>
    </lineage>
</organism>
<proteinExistence type="predicted"/>
<feature type="compositionally biased region" description="Acidic residues" evidence="1">
    <location>
        <begin position="461"/>
        <end position="480"/>
    </location>
</feature>
<reference evidence="2" key="1">
    <citation type="submission" date="2019-01" db="EMBL/GenBank/DDBJ databases">
        <title>Draft genome sequences of three monokaryotic isolates of the white-rot basidiomycete fungus Dichomitus squalens.</title>
        <authorList>
            <consortium name="DOE Joint Genome Institute"/>
            <person name="Lopez S.C."/>
            <person name="Andreopoulos B."/>
            <person name="Pangilinan J."/>
            <person name="Lipzen A."/>
            <person name="Riley R."/>
            <person name="Ahrendt S."/>
            <person name="Ng V."/>
            <person name="Barry K."/>
            <person name="Daum C."/>
            <person name="Grigoriev I.V."/>
            <person name="Hilden K.S."/>
            <person name="Makela M.R."/>
            <person name="de Vries R.P."/>
        </authorList>
    </citation>
    <scope>NUCLEOTIDE SEQUENCE [LARGE SCALE GENOMIC DNA]</scope>
    <source>
        <strain evidence="2">OM18370.1</strain>
    </source>
</reference>
<feature type="region of interest" description="Disordered" evidence="1">
    <location>
        <begin position="419"/>
        <end position="447"/>
    </location>
</feature>
<dbReference type="AlphaFoldDB" id="A0A4Q9MII0"/>
<feature type="region of interest" description="Disordered" evidence="1">
    <location>
        <begin position="113"/>
        <end position="165"/>
    </location>
</feature>
<dbReference type="InterPro" id="IPR013083">
    <property type="entry name" value="Znf_RING/FYVE/PHD"/>
</dbReference>
<dbReference type="EMBL" id="ML143456">
    <property type="protein sequence ID" value="TBU25746.1"/>
    <property type="molecule type" value="Genomic_DNA"/>
</dbReference>
<feature type="region of interest" description="Disordered" evidence="1">
    <location>
        <begin position="503"/>
        <end position="527"/>
    </location>
</feature>
<dbReference type="OrthoDB" id="6105938at2759"/>
<feature type="region of interest" description="Disordered" evidence="1">
    <location>
        <begin position="1"/>
        <end position="99"/>
    </location>
</feature>
<gene>
    <name evidence="2" type="ORF">BD311DRAFT_669034</name>
</gene>
<dbReference type="Proteomes" id="UP000292957">
    <property type="component" value="Unassembled WGS sequence"/>
</dbReference>
<feature type="compositionally biased region" description="Acidic residues" evidence="1">
    <location>
        <begin position="421"/>
        <end position="436"/>
    </location>
</feature>
<accession>A0A4Q9MII0</accession>
<feature type="compositionally biased region" description="Acidic residues" evidence="1">
    <location>
        <begin position="557"/>
        <end position="574"/>
    </location>
</feature>
<feature type="region of interest" description="Disordered" evidence="1">
    <location>
        <begin position="459"/>
        <end position="483"/>
    </location>
</feature>
<feature type="compositionally biased region" description="Basic and acidic residues" evidence="1">
    <location>
        <begin position="136"/>
        <end position="155"/>
    </location>
</feature>